<protein>
    <recommendedName>
        <fullName evidence="14">Cyclin E2</fullName>
    </recommendedName>
</protein>
<keyword evidence="5 8" id="KW-0195">Cyclin</keyword>
<dbReference type="GO" id="GO:0005634">
    <property type="term" value="C:nucleus"/>
    <property type="evidence" value="ECO:0007669"/>
    <property type="project" value="UniProtKB-SubCell"/>
</dbReference>
<evidence type="ECO:0000256" key="4">
    <source>
        <dbReference type="ARBA" id="ARBA00022618"/>
    </source>
</evidence>
<dbReference type="SMART" id="SM00385">
    <property type="entry name" value="CYCLIN"/>
    <property type="match status" value="1"/>
</dbReference>
<organism evidence="12 13">
    <name type="scientific">Sinanodonta woodiana</name>
    <name type="common">Chinese pond mussel</name>
    <name type="synonym">Anodonta woodiana</name>
    <dbReference type="NCBI Taxonomy" id="1069815"/>
    <lineage>
        <taxon>Eukaryota</taxon>
        <taxon>Metazoa</taxon>
        <taxon>Spiralia</taxon>
        <taxon>Lophotrochozoa</taxon>
        <taxon>Mollusca</taxon>
        <taxon>Bivalvia</taxon>
        <taxon>Autobranchia</taxon>
        <taxon>Heteroconchia</taxon>
        <taxon>Palaeoheterodonta</taxon>
        <taxon>Unionida</taxon>
        <taxon>Unionoidea</taxon>
        <taxon>Unionidae</taxon>
        <taxon>Unioninae</taxon>
        <taxon>Sinanodonta</taxon>
    </lineage>
</organism>
<comment type="subcellular location">
    <subcellularLocation>
        <location evidence="1">Nucleus</location>
    </subcellularLocation>
</comment>
<evidence type="ECO:0000256" key="1">
    <source>
        <dbReference type="ARBA" id="ARBA00004123"/>
    </source>
</evidence>
<dbReference type="Pfam" id="PF02984">
    <property type="entry name" value="Cyclin_C"/>
    <property type="match status" value="1"/>
</dbReference>
<dbReference type="SUPFAM" id="SSF47954">
    <property type="entry name" value="Cyclin-like"/>
    <property type="match status" value="2"/>
</dbReference>
<name>A0ABD3VAJ8_SINWO</name>
<evidence type="ECO:0000259" key="10">
    <source>
        <dbReference type="SMART" id="SM00385"/>
    </source>
</evidence>
<feature type="domain" description="Cyclin C-terminal" evidence="11">
    <location>
        <begin position="244"/>
        <end position="370"/>
    </location>
</feature>
<evidence type="ECO:0000313" key="12">
    <source>
        <dbReference type="EMBL" id="KAL3858604.1"/>
    </source>
</evidence>
<feature type="compositionally biased region" description="Polar residues" evidence="9">
    <location>
        <begin position="7"/>
        <end position="19"/>
    </location>
</feature>
<dbReference type="InterPro" id="IPR006671">
    <property type="entry name" value="Cyclin_N"/>
</dbReference>
<keyword evidence="13" id="KW-1185">Reference proteome</keyword>
<dbReference type="Proteomes" id="UP001634394">
    <property type="component" value="Unassembled WGS sequence"/>
</dbReference>
<evidence type="ECO:0008006" key="14">
    <source>
        <dbReference type="Google" id="ProtNLM"/>
    </source>
</evidence>
<dbReference type="EMBL" id="JBJQND010000012">
    <property type="protein sequence ID" value="KAL3858604.1"/>
    <property type="molecule type" value="Genomic_DNA"/>
</dbReference>
<keyword evidence="4" id="KW-0132">Cell division</keyword>
<sequence length="442" mass="50216">MSRKSARLQSRSNTETCGNISRKRKAEEDPEGAMETAQKRQQYRIENQWIPISATTSITTCAIIPSQDYTPPQEDGASSPDFFLGSRFRFRNYLTTPISSRESPFPPFSWADSKDVWQSLLKKELNYHRDSRMFDKHPALQARMRAILLDWLTEVCEVYRLHRETFYLATDFIDRFLSAQKCIQKDVLQLIGITALFIAAKLEEIYPPKVSEFAFVTDGACTENEILDQELVILKTLNWDLSPVTVSGWLNVYLQIANMDHIPNSEHGFVYPQYSSHVFVQIARLLDLCILDVGSLQFSYSVLAASAICHLASKEIALQVSGFQWIDIVSCVHWMDPFAATIKELGPMVVKFFSNVPSEDSHNIQTHAVDLNLLEKAQSMHVDIHFADRSSPDIRNQSMHVDVHFADRSSPDSKAQVITQLTPPQSDKKNPSNDKQSDSDCS</sequence>
<feature type="region of interest" description="Disordered" evidence="9">
    <location>
        <begin position="1"/>
        <end position="39"/>
    </location>
</feature>
<feature type="domain" description="Cyclin-like" evidence="10">
    <location>
        <begin position="150"/>
        <end position="235"/>
    </location>
</feature>
<dbReference type="AlphaFoldDB" id="A0ABD3VAJ8"/>
<evidence type="ECO:0000256" key="3">
    <source>
        <dbReference type="ARBA" id="ARBA00022553"/>
    </source>
</evidence>
<accession>A0ABD3VAJ8</accession>
<dbReference type="PANTHER" id="PTHR10177">
    <property type="entry name" value="CYCLINS"/>
    <property type="match status" value="1"/>
</dbReference>
<evidence type="ECO:0000256" key="7">
    <source>
        <dbReference type="ARBA" id="ARBA00023306"/>
    </source>
</evidence>
<gene>
    <name evidence="12" type="ORF">ACJMK2_008875</name>
</gene>
<feature type="compositionally biased region" description="Basic and acidic residues" evidence="9">
    <location>
        <begin position="426"/>
        <end position="442"/>
    </location>
</feature>
<feature type="region of interest" description="Disordered" evidence="9">
    <location>
        <begin position="407"/>
        <end position="442"/>
    </location>
</feature>
<proteinExistence type="inferred from homology"/>
<keyword evidence="7" id="KW-0131">Cell cycle</keyword>
<dbReference type="FunFam" id="1.10.472.10:FF:000024">
    <property type="entry name" value="G1/S-specific cyclin-E1"/>
    <property type="match status" value="1"/>
</dbReference>
<dbReference type="SMART" id="SM01332">
    <property type="entry name" value="Cyclin_C"/>
    <property type="match status" value="1"/>
</dbReference>
<comment type="similarity">
    <text evidence="2">Belongs to the cyclin family. Cyclin E subfamily.</text>
</comment>
<dbReference type="InterPro" id="IPR004367">
    <property type="entry name" value="Cyclin_C-dom"/>
</dbReference>
<dbReference type="Pfam" id="PF00134">
    <property type="entry name" value="Cyclin_N"/>
    <property type="match status" value="1"/>
</dbReference>
<reference evidence="12 13" key="1">
    <citation type="submission" date="2024-11" db="EMBL/GenBank/DDBJ databases">
        <title>Chromosome-level genome assembly of the freshwater bivalve Anodonta woodiana.</title>
        <authorList>
            <person name="Chen X."/>
        </authorList>
    </citation>
    <scope>NUCLEOTIDE SEQUENCE [LARGE SCALE GENOMIC DNA]</scope>
    <source>
        <strain evidence="12">MN2024</strain>
        <tissue evidence="12">Gills</tissue>
    </source>
</reference>
<dbReference type="InterPro" id="IPR036915">
    <property type="entry name" value="Cyclin-like_sf"/>
</dbReference>
<feature type="compositionally biased region" description="Polar residues" evidence="9">
    <location>
        <begin position="412"/>
        <end position="425"/>
    </location>
</feature>
<evidence type="ECO:0000256" key="9">
    <source>
        <dbReference type="SAM" id="MobiDB-lite"/>
    </source>
</evidence>
<evidence type="ECO:0000256" key="5">
    <source>
        <dbReference type="ARBA" id="ARBA00023127"/>
    </source>
</evidence>
<evidence type="ECO:0000256" key="2">
    <source>
        <dbReference type="ARBA" id="ARBA00007143"/>
    </source>
</evidence>
<evidence type="ECO:0000259" key="11">
    <source>
        <dbReference type="SMART" id="SM01332"/>
    </source>
</evidence>
<keyword evidence="6" id="KW-0539">Nucleus</keyword>
<dbReference type="Gene3D" id="1.10.472.10">
    <property type="entry name" value="Cyclin-like"/>
    <property type="match status" value="2"/>
</dbReference>
<comment type="caution">
    <text evidence="12">The sequence shown here is derived from an EMBL/GenBank/DDBJ whole genome shotgun (WGS) entry which is preliminary data.</text>
</comment>
<dbReference type="CDD" id="cd20519">
    <property type="entry name" value="CYCLIN_CCNE_rpt1"/>
    <property type="match status" value="1"/>
</dbReference>
<dbReference type="InterPro" id="IPR039361">
    <property type="entry name" value="Cyclin"/>
</dbReference>
<dbReference type="InterPro" id="IPR013763">
    <property type="entry name" value="Cyclin-like_dom"/>
</dbReference>
<evidence type="ECO:0000256" key="8">
    <source>
        <dbReference type="RuleBase" id="RU000383"/>
    </source>
</evidence>
<evidence type="ECO:0000256" key="6">
    <source>
        <dbReference type="ARBA" id="ARBA00023242"/>
    </source>
</evidence>
<keyword evidence="3" id="KW-0597">Phosphoprotein</keyword>
<evidence type="ECO:0000313" key="13">
    <source>
        <dbReference type="Proteomes" id="UP001634394"/>
    </source>
</evidence>
<dbReference type="GO" id="GO:0051301">
    <property type="term" value="P:cell division"/>
    <property type="evidence" value="ECO:0007669"/>
    <property type="project" value="UniProtKB-KW"/>
</dbReference>